<dbReference type="EMBL" id="FQZT01000007">
    <property type="protein sequence ID" value="SHJ38053.1"/>
    <property type="molecule type" value="Genomic_DNA"/>
</dbReference>
<name>A0A1M6IUC4_MALRU</name>
<dbReference type="SUPFAM" id="SSF55331">
    <property type="entry name" value="Tautomerase/MIF"/>
    <property type="match status" value="1"/>
</dbReference>
<dbReference type="OrthoDB" id="277193at2"/>
<dbReference type="Proteomes" id="UP000184171">
    <property type="component" value="Unassembled WGS sequence"/>
</dbReference>
<organism evidence="1 2">
    <name type="scientific">Malonomonas rubra DSM 5091</name>
    <dbReference type="NCBI Taxonomy" id="1122189"/>
    <lineage>
        <taxon>Bacteria</taxon>
        <taxon>Pseudomonadati</taxon>
        <taxon>Thermodesulfobacteriota</taxon>
        <taxon>Desulfuromonadia</taxon>
        <taxon>Desulfuromonadales</taxon>
        <taxon>Geopsychrobacteraceae</taxon>
        <taxon>Malonomonas</taxon>
    </lineage>
</organism>
<dbReference type="RefSeq" id="WP_072908823.1">
    <property type="nucleotide sequence ID" value="NZ_FQZT01000007.1"/>
</dbReference>
<dbReference type="Gene3D" id="3.30.429.10">
    <property type="entry name" value="Macrophage Migration Inhibitory Factor"/>
    <property type="match status" value="1"/>
</dbReference>
<protein>
    <recommendedName>
        <fullName evidence="3">Tautomerase</fullName>
    </recommendedName>
</protein>
<gene>
    <name evidence="1" type="ORF">SAMN02745165_02248</name>
</gene>
<sequence>MPHLQFEFNRSLTDSDKIEFAEDVRQLFSDVMDTGTDHISISIREYGTYNLSIGRADEPKKGIAVVNADIREGRTMEQRRTLCLGFMDLIEDRWNLPKEQMYVTLTEHKGEDFHLLERYLASWQEGEDPLAD</sequence>
<reference evidence="1 2" key="1">
    <citation type="submission" date="2016-11" db="EMBL/GenBank/DDBJ databases">
        <authorList>
            <person name="Jaros S."/>
            <person name="Januszkiewicz K."/>
            <person name="Wedrychowicz H."/>
        </authorList>
    </citation>
    <scope>NUCLEOTIDE SEQUENCE [LARGE SCALE GENOMIC DNA]</scope>
    <source>
        <strain evidence="1 2">DSM 5091</strain>
    </source>
</reference>
<evidence type="ECO:0000313" key="1">
    <source>
        <dbReference type="EMBL" id="SHJ38053.1"/>
    </source>
</evidence>
<dbReference type="STRING" id="1122189.SAMN02745165_02248"/>
<dbReference type="InterPro" id="IPR014347">
    <property type="entry name" value="Tautomerase/MIF_sf"/>
</dbReference>
<accession>A0A1M6IUC4</accession>
<evidence type="ECO:0000313" key="2">
    <source>
        <dbReference type="Proteomes" id="UP000184171"/>
    </source>
</evidence>
<evidence type="ECO:0008006" key="3">
    <source>
        <dbReference type="Google" id="ProtNLM"/>
    </source>
</evidence>
<keyword evidence="2" id="KW-1185">Reference proteome</keyword>
<dbReference type="AlphaFoldDB" id="A0A1M6IUC4"/>
<proteinExistence type="predicted"/>